<protein>
    <submittedName>
        <fullName evidence="2">Unannotated protein</fullName>
    </submittedName>
</protein>
<reference evidence="2" key="1">
    <citation type="submission" date="2020-05" db="EMBL/GenBank/DDBJ databases">
        <authorList>
            <person name="Chiriac C."/>
            <person name="Salcher M."/>
            <person name="Ghai R."/>
            <person name="Kavagutti S V."/>
        </authorList>
    </citation>
    <scope>NUCLEOTIDE SEQUENCE</scope>
</reference>
<dbReference type="Gene3D" id="3.40.50.10540">
    <property type="entry name" value="Crotonobetainyl-coa:carnitine coa-transferase, domain 1"/>
    <property type="match status" value="1"/>
</dbReference>
<evidence type="ECO:0000313" key="5">
    <source>
        <dbReference type="EMBL" id="CAB4915192.1"/>
    </source>
</evidence>
<accession>A0A6J6LIG9</accession>
<gene>
    <name evidence="2" type="ORF">UFOPK2289_00543</name>
    <name evidence="3" type="ORF">UFOPK2822_00276</name>
    <name evidence="4" type="ORF">UFOPK3346_00965</name>
    <name evidence="5" type="ORF">UFOPK3670_00312</name>
    <name evidence="6" type="ORF">UFOPK4308_00072</name>
</gene>
<dbReference type="InterPro" id="IPR023606">
    <property type="entry name" value="CoA-Trfase_III_dom_1_sf"/>
</dbReference>
<dbReference type="SUPFAM" id="SSF89796">
    <property type="entry name" value="CoA-transferase family III (CaiB/BaiF)"/>
    <property type="match status" value="1"/>
</dbReference>
<evidence type="ECO:0000256" key="1">
    <source>
        <dbReference type="ARBA" id="ARBA00022679"/>
    </source>
</evidence>
<dbReference type="InterPro" id="IPR003673">
    <property type="entry name" value="CoA-Trfase_fam_III"/>
</dbReference>
<dbReference type="InterPro" id="IPR044855">
    <property type="entry name" value="CoA-Trfase_III_dom3_sf"/>
</dbReference>
<dbReference type="PANTHER" id="PTHR48207">
    <property type="entry name" value="SUCCINATE--HYDROXYMETHYLGLUTARATE COA-TRANSFERASE"/>
    <property type="match status" value="1"/>
</dbReference>
<dbReference type="EMBL" id="CAFBQL010000001">
    <property type="protein sequence ID" value="CAB5051309.1"/>
    <property type="molecule type" value="Genomic_DNA"/>
</dbReference>
<dbReference type="InterPro" id="IPR050483">
    <property type="entry name" value="CoA-transferase_III_domain"/>
</dbReference>
<dbReference type="AlphaFoldDB" id="A0A6J6LIG9"/>
<evidence type="ECO:0000313" key="2">
    <source>
        <dbReference type="EMBL" id="CAB4661441.1"/>
    </source>
</evidence>
<dbReference type="PANTHER" id="PTHR48207:SF3">
    <property type="entry name" value="SUCCINATE--HYDROXYMETHYLGLUTARATE COA-TRANSFERASE"/>
    <property type="match status" value="1"/>
</dbReference>
<keyword evidence="1" id="KW-0808">Transferase</keyword>
<proteinExistence type="predicted"/>
<dbReference type="Pfam" id="PF02515">
    <property type="entry name" value="CoA_transf_3"/>
    <property type="match status" value="1"/>
</dbReference>
<dbReference type="GO" id="GO:0008410">
    <property type="term" value="F:CoA-transferase activity"/>
    <property type="evidence" value="ECO:0007669"/>
    <property type="project" value="TreeGrafter"/>
</dbReference>
<dbReference type="Gene3D" id="3.30.1540.10">
    <property type="entry name" value="formyl-coa transferase, domain 3"/>
    <property type="match status" value="1"/>
</dbReference>
<dbReference type="EMBL" id="CAFBMV010000002">
    <property type="protein sequence ID" value="CAB4915192.1"/>
    <property type="molecule type" value="Genomic_DNA"/>
</dbReference>
<name>A0A6J6LIG9_9ZZZZ</name>
<organism evidence="2">
    <name type="scientific">freshwater metagenome</name>
    <dbReference type="NCBI Taxonomy" id="449393"/>
    <lineage>
        <taxon>unclassified sequences</taxon>
        <taxon>metagenomes</taxon>
        <taxon>ecological metagenomes</taxon>
    </lineage>
</organism>
<dbReference type="EMBL" id="CAEZWT010000010">
    <property type="protein sequence ID" value="CAB4661441.1"/>
    <property type="molecule type" value="Genomic_DNA"/>
</dbReference>
<evidence type="ECO:0000313" key="3">
    <source>
        <dbReference type="EMBL" id="CAB4742627.1"/>
    </source>
</evidence>
<evidence type="ECO:0000313" key="4">
    <source>
        <dbReference type="EMBL" id="CAB4869842.1"/>
    </source>
</evidence>
<evidence type="ECO:0000313" key="6">
    <source>
        <dbReference type="EMBL" id="CAB5051309.1"/>
    </source>
</evidence>
<dbReference type="EMBL" id="CAEZZC010000003">
    <property type="protein sequence ID" value="CAB4742627.1"/>
    <property type="molecule type" value="Genomic_DNA"/>
</dbReference>
<dbReference type="EMBL" id="CAFBLE010000007">
    <property type="protein sequence ID" value="CAB4869842.1"/>
    <property type="molecule type" value="Genomic_DNA"/>
</dbReference>
<sequence length="372" mass="39030">MGALSGLRIADFSRVLAGPYATMLLADMGAEVIKVERPNVGDDTRTWGPPYDASGAATYFQSVNRNKQGITADLSTVEGRAKAFKLISTCDVLVENFAPGTMDKFGFSYQELVKEFPGLIYCSISGFGTSEQARELPGYDLLVQAMSGLMSITGSDSEHPTKVGVALVDVVAGLHASLGIVAALNHRNATGAGQKIEINLLSSALSAMVNQSGAFAGAEVTPRALGNAHPSISPYEVYPTQDAQIVIAVGNDVQFAKFASVIGFTLAEDPRFATNPERVNNRALLNSHLLPLLAAKGVGEWTSELTAVGVPAGPINTIAQAVNLAEELGLNPIVDIVDPRSGSKSRTIANPITFSATPVEYRLGPPTLGAND</sequence>